<name>A0A078KLF3_9FIRM</name>
<dbReference type="EMBL" id="LM995447">
    <property type="protein sequence ID" value="CDZ23278.1"/>
    <property type="molecule type" value="Genomic_DNA"/>
</dbReference>
<comment type="similarity">
    <text evidence="1 5">Belongs to the acetyltransferase family. RimI subfamily.</text>
</comment>
<dbReference type="Proteomes" id="UP000032431">
    <property type="component" value="Chromosome I"/>
</dbReference>
<comment type="catalytic activity">
    <reaction evidence="5">
        <text>N-terminal L-alanyl-[ribosomal protein bS18] + acetyl-CoA = N-terminal N(alpha)-acetyl-L-alanyl-[ribosomal protein bS18] + CoA + H(+)</text>
        <dbReference type="Rhea" id="RHEA:43756"/>
        <dbReference type="Rhea" id="RHEA-COMP:10676"/>
        <dbReference type="Rhea" id="RHEA-COMP:10677"/>
        <dbReference type="ChEBI" id="CHEBI:15378"/>
        <dbReference type="ChEBI" id="CHEBI:57287"/>
        <dbReference type="ChEBI" id="CHEBI:57288"/>
        <dbReference type="ChEBI" id="CHEBI:64718"/>
        <dbReference type="ChEBI" id="CHEBI:83683"/>
        <dbReference type="EC" id="2.3.1.266"/>
    </reaction>
</comment>
<dbReference type="AlphaFoldDB" id="A0A078KLF3"/>
<dbReference type="KEGG" id="ccel:CCDG5_0134"/>
<dbReference type="HOGENOM" id="CLU_013985_23_3_9"/>
<accession>A0A078KLF3</accession>
<dbReference type="PANTHER" id="PTHR43420:SF44">
    <property type="entry name" value="ACETYLTRANSFERASE YPEA"/>
    <property type="match status" value="1"/>
</dbReference>
<dbReference type="CDD" id="cd04301">
    <property type="entry name" value="NAT_SF"/>
    <property type="match status" value="1"/>
</dbReference>
<evidence type="ECO:0000256" key="5">
    <source>
        <dbReference type="RuleBase" id="RU363094"/>
    </source>
</evidence>
<dbReference type="PATRIC" id="fig|29343.3.peg.137"/>
<evidence type="ECO:0000256" key="3">
    <source>
        <dbReference type="ARBA" id="ARBA00022679"/>
    </source>
</evidence>
<evidence type="ECO:0000256" key="4">
    <source>
        <dbReference type="ARBA" id="ARBA00023315"/>
    </source>
</evidence>
<protein>
    <recommendedName>
        <fullName evidence="5">[Ribosomal protein bS18]-alanine N-acetyltransferase</fullName>
        <ecNumber evidence="5">2.3.1.266</ecNumber>
    </recommendedName>
</protein>
<reference evidence="8" key="1">
    <citation type="submission" date="2014-07" db="EMBL/GenBank/DDBJ databases">
        <authorList>
            <person name="Wibberg D."/>
        </authorList>
    </citation>
    <scope>NUCLEOTIDE SEQUENCE [LARGE SCALE GENOMIC DNA]</scope>
    <source>
        <strain evidence="8">DG5</strain>
    </source>
</reference>
<sequence>MDDHLRRPQIVKMQARHIEEIAEIEKLSFSKPWSFEALAEELSNPLAVFLVAVIDGKTVGYAGMHHIIDEGYITNIAVHPDYRRRGIATALINELDNYARKKGLALLTLEVRCSNVVAIDIYRRAGFDEAGIRKGFYDEPKEDALIMTKYY</sequence>
<evidence type="ECO:0000256" key="1">
    <source>
        <dbReference type="ARBA" id="ARBA00005395"/>
    </source>
</evidence>
<dbReference type="GO" id="GO:0005737">
    <property type="term" value="C:cytoplasm"/>
    <property type="evidence" value="ECO:0007669"/>
    <property type="project" value="UniProtKB-SubCell"/>
</dbReference>
<evidence type="ECO:0000313" key="8">
    <source>
        <dbReference type="Proteomes" id="UP000032431"/>
    </source>
</evidence>
<dbReference type="PANTHER" id="PTHR43420">
    <property type="entry name" value="ACETYLTRANSFERASE"/>
    <property type="match status" value="1"/>
</dbReference>
<keyword evidence="4" id="KW-0012">Acyltransferase</keyword>
<proteinExistence type="inferred from homology"/>
<evidence type="ECO:0000313" key="7">
    <source>
        <dbReference type="EMBL" id="CDZ23278.1"/>
    </source>
</evidence>
<evidence type="ECO:0000259" key="6">
    <source>
        <dbReference type="PROSITE" id="PS51186"/>
    </source>
</evidence>
<gene>
    <name evidence="7" type="ORF">CCDG5_0134</name>
</gene>
<dbReference type="InterPro" id="IPR016181">
    <property type="entry name" value="Acyl_CoA_acyltransferase"/>
</dbReference>
<dbReference type="Gene3D" id="3.40.630.30">
    <property type="match status" value="1"/>
</dbReference>
<feature type="domain" description="N-acetyltransferase" evidence="6">
    <location>
        <begin position="8"/>
        <end position="151"/>
    </location>
</feature>
<dbReference type="EC" id="2.3.1.266" evidence="5"/>
<dbReference type="NCBIfam" id="TIGR01575">
    <property type="entry name" value="rimI"/>
    <property type="match status" value="1"/>
</dbReference>
<dbReference type="InterPro" id="IPR050680">
    <property type="entry name" value="YpeA/RimI_acetyltransf"/>
</dbReference>
<keyword evidence="2 5" id="KW-0963">Cytoplasm</keyword>
<dbReference type="InterPro" id="IPR006464">
    <property type="entry name" value="AcTrfase_RimI/Ard1"/>
</dbReference>
<comment type="function">
    <text evidence="5">Acetylates the N-terminal alanine of ribosomal protein bS18.</text>
</comment>
<organism evidence="7 8">
    <name type="scientific">[Clostridium] cellulosi</name>
    <dbReference type="NCBI Taxonomy" id="29343"/>
    <lineage>
        <taxon>Bacteria</taxon>
        <taxon>Bacillati</taxon>
        <taxon>Bacillota</taxon>
        <taxon>Clostridia</taxon>
        <taxon>Eubacteriales</taxon>
        <taxon>Oscillospiraceae</taxon>
        <taxon>Oscillospiraceae incertae sedis</taxon>
    </lineage>
</organism>
<keyword evidence="3" id="KW-0808">Transferase</keyword>
<evidence type="ECO:0000256" key="2">
    <source>
        <dbReference type="ARBA" id="ARBA00022490"/>
    </source>
</evidence>
<dbReference type="PROSITE" id="PS51186">
    <property type="entry name" value="GNAT"/>
    <property type="match status" value="1"/>
</dbReference>
<dbReference type="InterPro" id="IPR000182">
    <property type="entry name" value="GNAT_dom"/>
</dbReference>
<dbReference type="Pfam" id="PF00583">
    <property type="entry name" value="Acetyltransf_1"/>
    <property type="match status" value="1"/>
</dbReference>
<comment type="subcellular location">
    <subcellularLocation>
        <location evidence="5">Cytoplasm</location>
    </subcellularLocation>
</comment>
<dbReference type="STRING" id="29343.CCDG5_0134"/>
<dbReference type="GO" id="GO:0008999">
    <property type="term" value="F:protein-N-terminal-alanine acetyltransferase activity"/>
    <property type="evidence" value="ECO:0007669"/>
    <property type="project" value="UniProtKB-EC"/>
</dbReference>
<keyword evidence="8" id="KW-1185">Reference proteome</keyword>
<dbReference type="SUPFAM" id="SSF55729">
    <property type="entry name" value="Acyl-CoA N-acyltransferases (Nat)"/>
    <property type="match status" value="1"/>
</dbReference>